<evidence type="ECO:0000256" key="5">
    <source>
        <dbReference type="ARBA" id="ARBA00023172"/>
    </source>
</evidence>
<evidence type="ECO:0000256" key="6">
    <source>
        <dbReference type="SAM" id="Phobius"/>
    </source>
</evidence>
<keyword evidence="5" id="KW-0233">DNA recombination</keyword>
<dbReference type="GO" id="GO:0006310">
    <property type="term" value="P:DNA recombination"/>
    <property type="evidence" value="ECO:0007669"/>
    <property type="project" value="UniProtKB-KW"/>
</dbReference>
<comment type="function">
    <text evidence="1">Involved in DNA recombination.</text>
</comment>
<dbReference type="Proteomes" id="UP000606730">
    <property type="component" value="Unassembled WGS sequence"/>
</dbReference>
<evidence type="ECO:0000256" key="2">
    <source>
        <dbReference type="ARBA" id="ARBA00009840"/>
    </source>
</evidence>
<keyword evidence="8" id="KW-1185">Reference proteome</keyword>
<comment type="caution">
    <text evidence="7">The sequence shown here is derived from an EMBL/GenBank/DDBJ whole genome shotgun (WGS) entry which is preliminary data.</text>
</comment>
<dbReference type="RefSeq" id="WP_095594100.1">
    <property type="nucleotide sequence ID" value="NZ_BMKN01000002.1"/>
</dbReference>
<comment type="similarity">
    <text evidence="2">Belongs to the RmuC family.</text>
</comment>
<proteinExistence type="inferred from homology"/>
<protein>
    <recommendedName>
        <fullName evidence="3">DNA recombination protein RmuC homolog</fullName>
    </recommendedName>
</protein>
<dbReference type="PANTHER" id="PTHR30563">
    <property type="entry name" value="DNA RECOMBINATION PROTEIN RMUC"/>
    <property type="match status" value="1"/>
</dbReference>
<evidence type="ECO:0000256" key="3">
    <source>
        <dbReference type="ARBA" id="ARBA00021840"/>
    </source>
</evidence>
<feature type="transmembrane region" description="Helical" evidence="6">
    <location>
        <begin position="15"/>
        <end position="34"/>
    </location>
</feature>
<sequence>MIQIGETTLNLNDPLVLGVIAVTLLVLILLVMTVKRAGKSADLAEPLIYQMDQLGKRVESLSDGQQQLAGGLTHVSEAQAAAQTNMLQLMEQRLQDVTHQMNENLAGSARRTAHSLGELQQRLTAIDKAQENITKLSGDVLSLQDILSNKQTRGAFGEIQLKDIVTKALPSDSFTWQATLSNGKRADCLIHLPNPPGPIVVDSKFPLEPYEAMVTAQTDAELRTAVQLFKTAVRKHVKDINEKYIIEGETADGALMFLPSEAIYAELHAKFPDLVKAGFEARVWIVSPTTCMATLNTMRAILKDARMREQAGAIRKELALLYADVDRLGTRVENLDRHFHQASKDISEIKISAEKAGRRAKRLDNFDFEELAPETDEGIIRLQRD</sequence>
<keyword evidence="6" id="KW-0472">Membrane</keyword>
<dbReference type="AlphaFoldDB" id="A0A917AI42"/>
<accession>A0A917AI42</accession>
<evidence type="ECO:0000256" key="4">
    <source>
        <dbReference type="ARBA" id="ARBA00023054"/>
    </source>
</evidence>
<dbReference type="InterPro" id="IPR003798">
    <property type="entry name" value="DNA_recombination_RmuC"/>
</dbReference>
<evidence type="ECO:0000313" key="7">
    <source>
        <dbReference type="EMBL" id="GGE53686.1"/>
    </source>
</evidence>
<keyword evidence="4" id="KW-0175">Coiled coil</keyword>
<reference evidence="7" key="2">
    <citation type="submission" date="2020-09" db="EMBL/GenBank/DDBJ databases">
        <authorList>
            <person name="Sun Q."/>
            <person name="Zhou Y."/>
        </authorList>
    </citation>
    <scope>NUCLEOTIDE SEQUENCE</scope>
    <source>
        <strain evidence="7">CGMCC 1.16012</strain>
    </source>
</reference>
<dbReference type="EMBL" id="BMKN01000002">
    <property type="protein sequence ID" value="GGE53686.1"/>
    <property type="molecule type" value="Genomic_DNA"/>
</dbReference>
<organism evidence="7 8">
    <name type="scientific">Actibacterium pelagium</name>
    <dbReference type="NCBI Taxonomy" id="2029103"/>
    <lineage>
        <taxon>Bacteria</taxon>
        <taxon>Pseudomonadati</taxon>
        <taxon>Pseudomonadota</taxon>
        <taxon>Alphaproteobacteria</taxon>
        <taxon>Rhodobacterales</taxon>
        <taxon>Roseobacteraceae</taxon>
        <taxon>Actibacterium</taxon>
    </lineage>
</organism>
<reference evidence="7" key="1">
    <citation type="journal article" date="2014" name="Int. J. Syst. Evol. Microbiol.">
        <title>Complete genome sequence of Corynebacterium casei LMG S-19264T (=DSM 44701T), isolated from a smear-ripened cheese.</title>
        <authorList>
            <consortium name="US DOE Joint Genome Institute (JGI-PGF)"/>
            <person name="Walter F."/>
            <person name="Albersmeier A."/>
            <person name="Kalinowski J."/>
            <person name="Ruckert C."/>
        </authorList>
    </citation>
    <scope>NUCLEOTIDE SEQUENCE</scope>
    <source>
        <strain evidence="7">CGMCC 1.16012</strain>
    </source>
</reference>
<dbReference type="Pfam" id="PF02646">
    <property type="entry name" value="RmuC"/>
    <property type="match status" value="1"/>
</dbReference>
<dbReference type="OrthoDB" id="370725at2"/>
<keyword evidence="6" id="KW-0812">Transmembrane</keyword>
<evidence type="ECO:0000313" key="8">
    <source>
        <dbReference type="Proteomes" id="UP000606730"/>
    </source>
</evidence>
<evidence type="ECO:0000256" key="1">
    <source>
        <dbReference type="ARBA" id="ARBA00003416"/>
    </source>
</evidence>
<name>A0A917AI42_9RHOB</name>
<keyword evidence="6" id="KW-1133">Transmembrane helix</keyword>
<dbReference type="PANTHER" id="PTHR30563:SF0">
    <property type="entry name" value="DNA RECOMBINATION PROTEIN RMUC"/>
    <property type="match status" value="1"/>
</dbReference>
<gene>
    <name evidence="7" type="ORF">GCM10011517_21710</name>
</gene>